<reference evidence="1" key="1">
    <citation type="submission" date="2011-01" db="EMBL/GenBank/DDBJ databases">
        <authorList>
            <person name="Muzny D."/>
            <person name="Qin X."/>
            <person name="Buhay C."/>
            <person name="Dugan-Rocha S."/>
            <person name="Ding Y."/>
            <person name="Chen G."/>
            <person name="Hawes A."/>
            <person name="Holder M."/>
            <person name="Jhangiani S."/>
            <person name="Johnson A."/>
            <person name="Khan Z."/>
            <person name="Li Z."/>
            <person name="Liu W."/>
            <person name="Liu X."/>
            <person name="Perez L."/>
            <person name="Shen H."/>
            <person name="Wang Q."/>
            <person name="Watt J."/>
            <person name="Xi L."/>
            <person name="Xin Y."/>
            <person name="Zhou J."/>
            <person name="Deng J."/>
            <person name="Jiang H."/>
            <person name="Liu Y."/>
            <person name="Qu J."/>
            <person name="Song X.-Z."/>
            <person name="Zhang L."/>
            <person name="Villasana D."/>
            <person name="Johnson A."/>
            <person name="Liu J."/>
            <person name="Liyanage D."/>
            <person name="Lorensuhewa L."/>
            <person name="Robinson T."/>
            <person name="Song A."/>
            <person name="Song B.-B."/>
            <person name="Dinh H."/>
            <person name="Thornton R."/>
            <person name="Coyle M."/>
            <person name="Francisco L."/>
            <person name="Jackson L."/>
            <person name="Javaid M."/>
            <person name="Korchina V."/>
            <person name="Kovar C."/>
            <person name="Mata R."/>
            <person name="Mathew T."/>
            <person name="Ngo R."/>
            <person name="Nguyen L."/>
            <person name="Nguyen N."/>
            <person name="Okwuonu G."/>
            <person name="Ongeri F."/>
            <person name="Pham C."/>
            <person name="Simmons D."/>
            <person name="Wilczek-Boney K."/>
            <person name="Hale W."/>
            <person name="Jakkamsetti A."/>
            <person name="Pham P."/>
            <person name="Ruth R."/>
            <person name="San Lucas F."/>
            <person name="Warren J."/>
            <person name="Zhang J."/>
            <person name="Zhao Z."/>
            <person name="Zhou C."/>
            <person name="Zhu D."/>
            <person name="Lee S."/>
            <person name="Bess C."/>
            <person name="Blankenburg K."/>
            <person name="Forbes L."/>
            <person name="Fu Q."/>
            <person name="Gubbala S."/>
            <person name="Hirani K."/>
            <person name="Jayaseelan J.C."/>
            <person name="Lara F."/>
            <person name="Munidasa M."/>
            <person name="Palculict T."/>
            <person name="Patil S."/>
            <person name="Pu L.-L."/>
            <person name="Saada N."/>
            <person name="Tang L."/>
            <person name="Weissenberger G."/>
            <person name="Zhu Y."/>
            <person name="Hemphill L."/>
            <person name="Shang Y."/>
            <person name="Youmans B."/>
            <person name="Ayvaz T."/>
            <person name="Ross M."/>
            <person name="Santibanez J."/>
            <person name="Aqrawi P."/>
            <person name="Gross S."/>
            <person name="Joshi V."/>
            <person name="Fowler G."/>
            <person name="Nazareth L."/>
            <person name="Reid J."/>
            <person name="Worley K."/>
            <person name="Petrosino J."/>
            <person name="Highlander S."/>
            <person name="Gibbs R."/>
        </authorList>
    </citation>
    <scope>NUCLEOTIDE SEQUENCE [LARGE SCALE GENOMIC DNA]</scope>
    <source>
        <strain evidence="1">ATCC 33269</strain>
    </source>
</reference>
<dbReference type="AlphaFoldDB" id="E7RQX7"/>
<sequence>MIMQETGNSTLVSRMRPVIRISKGALSFSVADTATETQVVYEPYAVKSGMSMAANLREAFNESELLMRGYQRAQVMLDAPVLMVPVEEFDESEIDILYNHVFSGHDSQEILYAVLPNLNAVAVFSINKDLKLVLTDHFDDVHFYPLVQPVWSYLHKRSFMGGRRKLYGYFHDKKLEVFCFNHNRFRFTNSYDVSHPHDAIYFLLYIWKLLGYDVEHDEMHLVGDISDEREELLQQLRRYVQKVYAINASAEFNRSPVTGIKGMPFDLITLFIKGR</sequence>
<proteinExistence type="predicted"/>
<accession>E7RQX7</accession>
<dbReference type="Proteomes" id="UP000005580">
    <property type="component" value="Unassembled WGS sequence"/>
</dbReference>
<dbReference type="Gene3D" id="3.30.420.250">
    <property type="match status" value="1"/>
</dbReference>
<evidence type="ECO:0000313" key="2">
    <source>
        <dbReference type="Proteomes" id="UP000005580"/>
    </source>
</evidence>
<dbReference type="eggNOG" id="ENOG502ZZ44">
    <property type="taxonomic scope" value="Bacteria"/>
</dbReference>
<dbReference type="InterPro" id="IPR024213">
    <property type="entry name" value="DUF3822"/>
</dbReference>
<gene>
    <name evidence="1" type="ORF">HMPREF0663_11578</name>
</gene>
<dbReference type="Gene3D" id="3.30.420.260">
    <property type="match status" value="1"/>
</dbReference>
<protein>
    <recommendedName>
        <fullName evidence="3">DUF3822 domain-containing protein</fullName>
    </recommendedName>
</protein>
<comment type="caution">
    <text evidence="1">The sequence shown here is derived from an EMBL/GenBank/DDBJ whole genome shotgun (WGS) entry which is preliminary data.</text>
</comment>
<organism evidence="1 2">
    <name type="scientific">Hoylesella oralis ATCC 33269</name>
    <dbReference type="NCBI Taxonomy" id="873533"/>
    <lineage>
        <taxon>Bacteria</taxon>
        <taxon>Pseudomonadati</taxon>
        <taxon>Bacteroidota</taxon>
        <taxon>Bacteroidia</taxon>
        <taxon>Bacteroidales</taxon>
        <taxon>Prevotellaceae</taxon>
        <taxon>Hoylesella</taxon>
    </lineage>
</organism>
<dbReference type="STRING" id="28134.SAMN05444288_2388"/>
<dbReference type="RefSeq" id="WP_004369730.1">
    <property type="nucleotide sequence ID" value="NZ_GL833119.1"/>
</dbReference>
<dbReference type="HOGENOM" id="CLU_081202_1_0_10"/>
<name>E7RQX7_9BACT</name>
<evidence type="ECO:0000313" key="1">
    <source>
        <dbReference type="EMBL" id="EFZ36665.1"/>
    </source>
</evidence>
<keyword evidence="2" id="KW-1185">Reference proteome</keyword>
<dbReference type="CDD" id="cd24013">
    <property type="entry name" value="ASKHA_ATPase_BT3980-like"/>
    <property type="match status" value="1"/>
</dbReference>
<dbReference type="EMBL" id="AEPE02000005">
    <property type="protein sequence ID" value="EFZ36665.1"/>
    <property type="molecule type" value="Genomic_DNA"/>
</dbReference>
<evidence type="ECO:0008006" key="3">
    <source>
        <dbReference type="Google" id="ProtNLM"/>
    </source>
</evidence>
<dbReference type="Pfam" id="PF12864">
    <property type="entry name" value="DUF3822"/>
    <property type="match status" value="1"/>
</dbReference>